<dbReference type="AlphaFoldDB" id="A0A0M0KRL2"/>
<keyword evidence="1" id="KW-0175">Coiled coil</keyword>
<evidence type="ECO:0000256" key="2">
    <source>
        <dbReference type="SAM" id="MobiDB-lite"/>
    </source>
</evidence>
<feature type="coiled-coil region" evidence="1">
    <location>
        <begin position="48"/>
        <end position="100"/>
    </location>
</feature>
<sequence>MNLCHCSASECSVCRGTKELCMCIAARAAAKPVPPQPLPQLPPQCTKCAETERAAKEAKGQLAACERLLATKDKEACTMVAQASKEVAEARASEQREREQRCSDKGVLGKRIETLEAQLRSALAHVPREAELKRTAAEAELKAADADAKRRSAEQSSAAARDELAALRERLASAEAAARSAEVASAQAAEREQVLIAQVDEARAALEALRRECVELPSRAQRAEARANKAEHEREFVQAALEREKAARAAIGSELAEVREQARASAQTVAKAKETQLAYEGACAEVRRLQTALAAALDGGSEADEATKQLAVLKTALEERLIALMAENAQLTHQVKHAEHLRSLFQTVTSRTNELQEAANSVIKQVEMSKQTRQGETRPATSSGAGEPLRPANYTLQEIRATAAATFARVPVPPSGPKAPRQGGPDRAALRR</sequence>
<dbReference type="EMBL" id="JWZX01000582">
    <property type="protein sequence ID" value="KOO41267.1"/>
    <property type="molecule type" value="Genomic_DNA"/>
</dbReference>
<protein>
    <submittedName>
        <fullName evidence="3">Uncharacterized protein</fullName>
    </submittedName>
</protein>
<feature type="coiled-coil region" evidence="1">
    <location>
        <begin position="129"/>
        <end position="275"/>
    </location>
</feature>
<evidence type="ECO:0000313" key="3">
    <source>
        <dbReference type="EMBL" id="KOO41267.1"/>
    </source>
</evidence>
<proteinExistence type="predicted"/>
<keyword evidence="4" id="KW-1185">Reference proteome</keyword>
<name>A0A0M0KRL2_9EUKA</name>
<gene>
    <name evidence="3" type="ORF">Ctob_014971</name>
</gene>
<accession>A0A0M0KRL2</accession>
<feature type="region of interest" description="Disordered" evidence="2">
    <location>
        <begin position="365"/>
        <end position="432"/>
    </location>
</feature>
<reference evidence="4" key="1">
    <citation type="journal article" date="2015" name="PLoS Genet.">
        <title>Genome Sequence and Transcriptome Analyses of Chrysochromulina tobin: Metabolic Tools for Enhanced Algal Fitness in the Prominent Order Prymnesiales (Haptophyceae).</title>
        <authorList>
            <person name="Hovde B.T."/>
            <person name="Deodato C.R."/>
            <person name="Hunsperger H.M."/>
            <person name="Ryken S.A."/>
            <person name="Yost W."/>
            <person name="Jha R.K."/>
            <person name="Patterson J."/>
            <person name="Monnat R.J. Jr."/>
            <person name="Barlow S.B."/>
            <person name="Starkenburg S.R."/>
            <person name="Cattolico R.A."/>
        </authorList>
    </citation>
    <scope>NUCLEOTIDE SEQUENCE</scope>
    <source>
        <strain evidence="4">CCMP291</strain>
    </source>
</reference>
<evidence type="ECO:0000313" key="4">
    <source>
        <dbReference type="Proteomes" id="UP000037460"/>
    </source>
</evidence>
<feature type="compositionally biased region" description="Polar residues" evidence="2">
    <location>
        <begin position="365"/>
        <end position="384"/>
    </location>
</feature>
<dbReference type="Proteomes" id="UP000037460">
    <property type="component" value="Unassembled WGS sequence"/>
</dbReference>
<organism evidence="3 4">
    <name type="scientific">Chrysochromulina tobinii</name>
    <dbReference type="NCBI Taxonomy" id="1460289"/>
    <lineage>
        <taxon>Eukaryota</taxon>
        <taxon>Haptista</taxon>
        <taxon>Haptophyta</taxon>
        <taxon>Prymnesiophyceae</taxon>
        <taxon>Prymnesiales</taxon>
        <taxon>Chrysochromulinaceae</taxon>
        <taxon>Chrysochromulina</taxon>
    </lineage>
</organism>
<comment type="caution">
    <text evidence="3">The sequence shown here is derived from an EMBL/GenBank/DDBJ whole genome shotgun (WGS) entry which is preliminary data.</text>
</comment>
<evidence type="ECO:0000256" key="1">
    <source>
        <dbReference type="SAM" id="Coils"/>
    </source>
</evidence>